<sequence length="214" mass="22541">MTVAIPSLVQARINAGLGCERPLESQQVTTAAAHAATLDLLLRCAVALGRAGNRQDTRVLLRHYCAAAESATLSTKLHEESLLLTCRCLYDTVAAASTLASDGVDVSPLTVLLLQLFERLTPSDSGTTSTDVAGDISAQGTEPGVVFFDLVGSTAQLLRLIKTDEDSLTPCGHDGGERVVRAEELLSWATAQLAKAPPSMRPMLDVAVARVGRC</sequence>
<reference evidence="1" key="1">
    <citation type="submission" date="2021-01" db="EMBL/GenBank/DDBJ databases">
        <authorList>
            <person name="Corre E."/>
            <person name="Pelletier E."/>
            <person name="Niang G."/>
            <person name="Scheremetjew M."/>
            <person name="Finn R."/>
            <person name="Kale V."/>
            <person name="Holt S."/>
            <person name="Cochrane G."/>
            <person name="Meng A."/>
            <person name="Brown T."/>
            <person name="Cohen L."/>
        </authorList>
    </citation>
    <scope>NUCLEOTIDE SEQUENCE</scope>
    <source>
        <strain evidence="1">PLY429</strain>
    </source>
</reference>
<proteinExistence type="predicted"/>
<dbReference type="EMBL" id="HBGG01038104">
    <property type="protein sequence ID" value="CAD9218448.1"/>
    <property type="molecule type" value="Transcribed_RNA"/>
</dbReference>
<organism evidence="1">
    <name type="scientific">Tetraselmis chuii</name>
    <dbReference type="NCBI Taxonomy" id="63592"/>
    <lineage>
        <taxon>Eukaryota</taxon>
        <taxon>Viridiplantae</taxon>
        <taxon>Chlorophyta</taxon>
        <taxon>core chlorophytes</taxon>
        <taxon>Chlorodendrophyceae</taxon>
        <taxon>Chlorodendrales</taxon>
        <taxon>Chlorodendraceae</taxon>
        <taxon>Tetraselmis</taxon>
    </lineage>
</organism>
<gene>
    <name evidence="1" type="ORF">TCHU04912_LOCUS19654</name>
</gene>
<accession>A0A7S1X9Z9</accession>
<name>A0A7S1X9Z9_9CHLO</name>
<protein>
    <submittedName>
        <fullName evidence="1">Uncharacterized protein</fullName>
    </submittedName>
</protein>
<dbReference type="AlphaFoldDB" id="A0A7S1X9Z9"/>
<evidence type="ECO:0000313" key="1">
    <source>
        <dbReference type="EMBL" id="CAD9218448.1"/>
    </source>
</evidence>